<reference evidence="2 3" key="1">
    <citation type="submission" date="2019-09" db="EMBL/GenBank/DDBJ databases">
        <authorList>
            <person name="Depoorter E."/>
        </authorList>
    </citation>
    <scope>NUCLEOTIDE SEQUENCE [LARGE SCALE GENOMIC DNA]</scope>
    <source>
        <strain evidence="2">R-39750</strain>
    </source>
</reference>
<protein>
    <submittedName>
        <fullName evidence="2">Uncharacterized protein</fullName>
    </submittedName>
</protein>
<feature type="chain" id="PRO_5026728960" evidence="1">
    <location>
        <begin position="27"/>
        <end position="327"/>
    </location>
</feature>
<accession>A0A6P2ZTS3</accession>
<dbReference type="RefSeq" id="WP_175014464.1">
    <property type="nucleotide sequence ID" value="NZ_CABVQN010000027.1"/>
</dbReference>
<organism evidence="2 3">
    <name type="scientific">Burkholderia lata (strain ATCC 17760 / DSM 23089 / LMG 22485 / NCIMB 9086 / R18194 / 383)</name>
    <dbReference type="NCBI Taxonomy" id="482957"/>
    <lineage>
        <taxon>Bacteria</taxon>
        <taxon>Pseudomonadati</taxon>
        <taxon>Pseudomonadota</taxon>
        <taxon>Betaproteobacteria</taxon>
        <taxon>Burkholderiales</taxon>
        <taxon>Burkholderiaceae</taxon>
        <taxon>Burkholderia</taxon>
        <taxon>Burkholderia cepacia complex</taxon>
    </lineage>
</organism>
<dbReference type="AlphaFoldDB" id="A0A6P2ZTS3"/>
<sequence length="327" mass="35061">MKKDVLHRGILVFAMAMLAITWSALAKAGGAAGVQYYGYDWLDGINGISVDTALNDITNMPNTGTSGSRTNMNVVHTIENLNSTACSNARCAVSISAGSNAVWLDICPGRTSNADCTGANSWSNIWNMVNGIAHAANLPAAIYFIDEPFNNSALQSNGQYVAWQYPSYVCTLRQAMAANNLNVPVYTILTTSSATNPADINEIRTQMPVTGCAMPTSSRLDWVGIDDYTWTSADQIYNAYNNVAPAADPQSPKWIIVPPASLTVLPSPPTDAAIKNHIQPYWDVLFAYPNAPVIGVMNFRFDPGVIATSTYPASAALLSFMGNSLTK</sequence>
<evidence type="ECO:0000256" key="1">
    <source>
        <dbReference type="SAM" id="SignalP"/>
    </source>
</evidence>
<keyword evidence="1" id="KW-0732">Signal</keyword>
<name>A0A6P2ZTS3_BURL3</name>
<gene>
    <name evidence="2" type="ORF">BLA39750_05014</name>
</gene>
<dbReference type="Proteomes" id="UP000494110">
    <property type="component" value="Unassembled WGS sequence"/>
</dbReference>
<evidence type="ECO:0000313" key="2">
    <source>
        <dbReference type="EMBL" id="VWD36028.1"/>
    </source>
</evidence>
<proteinExistence type="predicted"/>
<evidence type="ECO:0000313" key="3">
    <source>
        <dbReference type="Proteomes" id="UP000494110"/>
    </source>
</evidence>
<dbReference type="EMBL" id="CABVQN010000027">
    <property type="protein sequence ID" value="VWD36028.1"/>
    <property type="molecule type" value="Genomic_DNA"/>
</dbReference>
<feature type="signal peptide" evidence="1">
    <location>
        <begin position="1"/>
        <end position="26"/>
    </location>
</feature>